<evidence type="ECO:0000313" key="1">
    <source>
        <dbReference type="EMBL" id="MFC5392651.1"/>
    </source>
</evidence>
<sequence length="170" mass="18887">MTAKLQAEQRAETKARRAANHSLEAFSLQLAEESARAVKQHLKVVNYYTEGAFSDELQRVNLLVNRLGYDGDNLADSHQRLEDMTTHVTKNTYVLTGEERERLRVALPKARSVAASHGPIHPGRDSIGDGEALLAGSQTLLDYMAGDDITWLIESIERLATSPRFGEKRA</sequence>
<reference evidence="2" key="1">
    <citation type="journal article" date="2019" name="Int. J. Syst. Evol. Microbiol.">
        <title>The Global Catalogue of Microorganisms (GCM) 10K type strain sequencing project: providing services to taxonomists for standard genome sequencing and annotation.</title>
        <authorList>
            <consortium name="The Broad Institute Genomics Platform"/>
            <consortium name="The Broad Institute Genome Sequencing Center for Infectious Disease"/>
            <person name="Wu L."/>
            <person name="Ma J."/>
        </authorList>
    </citation>
    <scope>NUCLEOTIDE SEQUENCE [LARGE SCALE GENOMIC DNA]</scope>
    <source>
        <strain evidence="2">CGMCC 1.16326</strain>
    </source>
</reference>
<proteinExistence type="predicted"/>
<evidence type="ECO:0000313" key="2">
    <source>
        <dbReference type="Proteomes" id="UP001596104"/>
    </source>
</evidence>
<comment type="caution">
    <text evidence="1">The sequence shown here is derived from an EMBL/GenBank/DDBJ whole genome shotgun (WGS) entry which is preliminary data.</text>
</comment>
<name>A0ABW0H6L4_9HYPH</name>
<dbReference type="Proteomes" id="UP001596104">
    <property type="component" value="Unassembled WGS sequence"/>
</dbReference>
<gene>
    <name evidence="1" type="ORF">ACFPPC_08380</name>
</gene>
<accession>A0ABW0H6L4</accession>
<keyword evidence="2" id="KW-1185">Reference proteome</keyword>
<organism evidence="1 2">
    <name type="scientific">Bosea vestrisii</name>
    <dbReference type="NCBI Taxonomy" id="151416"/>
    <lineage>
        <taxon>Bacteria</taxon>
        <taxon>Pseudomonadati</taxon>
        <taxon>Pseudomonadota</taxon>
        <taxon>Alphaproteobacteria</taxon>
        <taxon>Hyphomicrobiales</taxon>
        <taxon>Boseaceae</taxon>
        <taxon>Bosea</taxon>
    </lineage>
</organism>
<protein>
    <submittedName>
        <fullName evidence="1">Uncharacterized protein</fullName>
    </submittedName>
</protein>
<dbReference type="EMBL" id="JBHSLV010000013">
    <property type="protein sequence ID" value="MFC5392651.1"/>
    <property type="molecule type" value="Genomic_DNA"/>
</dbReference>
<dbReference type="RefSeq" id="WP_377007474.1">
    <property type="nucleotide sequence ID" value="NZ_JBHSLV010000013.1"/>
</dbReference>